<reference evidence="1 2" key="1">
    <citation type="submission" date="2024-01" db="EMBL/GenBank/DDBJ databases">
        <title>The genomes of 5 underutilized Papilionoideae crops provide insights into root nodulation and disease resistanc.</title>
        <authorList>
            <person name="Jiang F."/>
        </authorList>
    </citation>
    <scope>NUCLEOTIDE SEQUENCE [LARGE SCALE GENOMIC DNA]</scope>
    <source>
        <strain evidence="1">JINMINGXINNONG_FW02</strain>
        <tissue evidence="1">Leaves</tissue>
    </source>
</reference>
<keyword evidence="2" id="KW-1185">Reference proteome</keyword>
<gene>
    <name evidence="1" type="ORF">VNO80_00579</name>
</gene>
<name>A0AAN9RQW2_PHACN</name>
<sequence>MECLQMFRGSLFVKRKFLGDGLGVEEIALGFDKISDIILLLPWSLIEDEIPEKEEDKVLSVGISSD</sequence>
<comment type="caution">
    <text evidence="1">The sequence shown here is derived from an EMBL/GenBank/DDBJ whole genome shotgun (WGS) entry which is preliminary data.</text>
</comment>
<dbReference type="AlphaFoldDB" id="A0AAN9RQW2"/>
<dbReference type="EMBL" id="JAYMYR010000001">
    <property type="protein sequence ID" value="KAK7381979.1"/>
    <property type="molecule type" value="Genomic_DNA"/>
</dbReference>
<protein>
    <submittedName>
        <fullName evidence="1">Uncharacterized protein</fullName>
    </submittedName>
</protein>
<organism evidence="1 2">
    <name type="scientific">Phaseolus coccineus</name>
    <name type="common">Scarlet runner bean</name>
    <name type="synonym">Phaseolus multiflorus</name>
    <dbReference type="NCBI Taxonomy" id="3886"/>
    <lineage>
        <taxon>Eukaryota</taxon>
        <taxon>Viridiplantae</taxon>
        <taxon>Streptophyta</taxon>
        <taxon>Embryophyta</taxon>
        <taxon>Tracheophyta</taxon>
        <taxon>Spermatophyta</taxon>
        <taxon>Magnoliopsida</taxon>
        <taxon>eudicotyledons</taxon>
        <taxon>Gunneridae</taxon>
        <taxon>Pentapetalae</taxon>
        <taxon>rosids</taxon>
        <taxon>fabids</taxon>
        <taxon>Fabales</taxon>
        <taxon>Fabaceae</taxon>
        <taxon>Papilionoideae</taxon>
        <taxon>50 kb inversion clade</taxon>
        <taxon>NPAAA clade</taxon>
        <taxon>indigoferoid/millettioid clade</taxon>
        <taxon>Phaseoleae</taxon>
        <taxon>Phaseolus</taxon>
    </lineage>
</organism>
<proteinExistence type="predicted"/>
<dbReference type="Proteomes" id="UP001374584">
    <property type="component" value="Unassembled WGS sequence"/>
</dbReference>
<accession>A0AAN9RQW2</accession>
<evidence type="ECO:0000313" key="2">
    <source>
        <dbReference type="Proteomes" id="UP001374584"/>
    </source>
</evidence>
<evidence type="ECO:0000313" key="1">
    <source>
        <dbReference type="EMBL" id="KAK7381979.1"/>
    </source>
</evidence>